<dbReference type="NCBIfam" id="TIGR00580">
    <property type="entry name" value="mfd"/>
    <property type="match status" value="1"/>
</dbReference>
<dbReference type="SMART" id="SM01058">
    <property type="entry name" value="CarD_TRCF"/>
    <property type="match status" value="1"/>
</dbReference>
<dbReference type="EMBL" id="QQBG01000018">
    <property type="protein sequence ID" value="RDB31344.1"/>
    <property type="molecule type" value="Genomic_DNA"/>
</dbReference>
<evidence type="ECO:0000256" key="6">
    <source>
        <dbReference type="ARBA" id="ARBA00022840"/>
    </source>
</evidence>
<dbReference type="GO" id="GO:0006355">
    <property type="term" value="P:regulation of DNA-templated transcription"/>
    <property type="evidence" value="ECO:0007669"/>
    <property type="project" value="UniProtKB-UniRule"/>
</dbReference>
<evidence type="ECO:0000256" key="4">
    <source>
        <dbReference type="ARBA" id="ARBA00022801"/>
    </source>
</evidence>
<dbReference type="SMART" id="SM00490">
    <property type="entry name" value="HELICc"/>
    <property type="match status" value="1"/>
</dbReference>
<dbReference type="InterPro" id="IPR014001">
    <property type="entry name" value="Helicase_ATP-bd"/>
</dbReference>
<keyword evidence="1 9" id="KW-0963">Cytoplasm</keyword>
<feature type="domain" description="Helicase ATP-binding" evidence="10">
    <location>
        <begin position="568"/>
        <end position="730"/>
    </location>
</feature>
<dbReference type="SUPFAM" id="SSF143517">
    <property type="entry name" value="TRCF domain-like"/>
    <property type="match status" value="1"/>
</dbReference>
<evidence type="ECO:0000259" key="10">
    <source>
        <dbReference type="PROSITE" id="PS51192"/>
    </source>
</evidence>
<evidence type="ECO:0000259" key="11">
    <source>
        <dbReference type="PROSITE" id="PS51194"/>
    </source>
</evidence>
<comment type="caution">
    <text evidence="12">The sequence shown here is derived from an EMBL/GenBank/DDBJ whole genome shotgun (WGS) entry which is preliminary data.</text>
</comment>
<dbReference type="InterPro" id="IPR004576">
    <property type="entry name" value="Mfd"/>
</dbReference>
<dbReference type="GO" id="GO:0016787">
    <property type="term" value="F:hydrolase activity"/>
    <property type="evidence" value="ECO:0007669"/>
    <property type="project" value="UniProtKB-KW"/>
</dbReference>
<evidence type="ECO:0000313" key="13">
    <source>
        <dbReference type="Proteomes" id="UP000253816"/>
    </source>
</evidence>
<dbReference type="GO" id="GO:0003684">
    <property type="term" value="F:damaged DNA binding"/>
    <property type="evidence" value="ECO:0007669"/>
    <property type="project" value="InterPro"/>
</dbReference>
<keyword evidence="2 9" id="KW-0547">Nucleotide-binding</keyword>
<dbReference type="InterPro" id="IPR011545">
    <property type="entry name" value="DEAD/DEAH_box_helicase_dom"/>
</dbReference>
<dbReference type="Gene3D" id="3.30.2060.10">
    <property type="entry name" value="Penicillin-binding protein 1b domain"/>
    <property type="match status" value="1"/>
</dbReference>
<dbReference type="AlphaFoldDB" id="A0A369KHV0"/>
<dbReference type="InterPro" id="IPR041471">
    <property type="entry name" value="UvrB_inter"/>
</dbReference>
<dbReference type="SUPFAM" id="SSF141259">
    <property type="entry name" value="CarD-like"/>
    <property type="match status" value="1"/>
</dbReference>
<dbReference type="Gene3D" id="3.40.50.300">
    <property type="entry name" value="P-loop containing nucleotide triphosphate hydrolases"/>
    <property type="match status" value="2"/>
</dbReference>
<dbReference type="InterPro" id="IPR027417">
    <property type="entry name" value="P-loop_NTPase"/>
</dbReference>
<dbReference type="Pfam" id="PF03461">
    <property type="entry name" value="TRCF"/>
    <property type="match status" value="1"/>
</dbReference>
<dbReference type="SUPFAM" id="SSF52540">
    <property type="entry name" value="P-loop containing nucleoside triphosphate hydrolases"/>
    <property type="match status" value="2"/>
</dbReference>
<dbReference type="PANTHER" id="PTHR47964:SF1">
    <property type="entry name" value="ATP-DEPENDENT DNA HELICASE HOMOLOG RECG, CHLOROPLASTIC"/>
    <property type="match status" value="1"/>
</dbReference>
<proteinExistence type="inferred from homology"/>
<dbReference type="InterPro" id="IPR037235">
    <property type="entry name" value="TRCF-like_C_D7"/>
</dbReference>
<dbReference type="GO" id="GO:0005524">
    <property type="term" value="F:ATP binding"/>
    <property type="evidence" value="ECO:0007669"/>
    <property type="project" value="UniProtKB-UniRule"/>
</dbReference>
<dbReference type="Pfam" id="PF00271">
    <property type="entry name" value="Helicase_C"/>
    <property type="match status" value="1"/>
</dbReference>
<feature type="domain" description="Helicase C-terminal" evidence="11">
    <location>
        <begin position="755"/>
        <end position="905"/>
    </location>
</feature>
<keyword evidence="7 9" id="KW-0238">DNA-binding</keyword>
<dbReference type="InterPro" id="IPR001650">
    <property type="entry name" value="Helicase_C-like"/>
</dbReference>
<protein>
    <recommendedName>
        <fullName evidence="9">Transcription-repair-coupling factor</fullName>
        <shortName evidence="9">TRCF</shortName>
        <ecNumber evidence="9">3.6.4.-</ecNumber>
    </recommendedName>
</protein>
<keyword evidence="8 9" id="KW-0234">DNA repair</keyword>
<comment type="similarity">
    <text evidence="9">In the N-terminal section; belongs to the UvrB family.</text>
</comment>
<sequence>MITSFLDLFEKEGELFCPSPKSRFVLGQDFWTTSKTLLAAWIKLKRQKSVIWIHPDPLLLSQVAEEIFSITGEEALEFPAWEFLPQEGQLPTGTTTGKRIQVLLACMQKQPQIILTTPEAFLQKTFSKKSIEDHELIFNKGENCSPHALEDLAKTMGFFRESLVVSKGTFAKRGAIFDIFPPHLASPFRLEFVGNEIESIRTFDPRSQRSIEEKTFLKLLPAQEQVLPHLVPLFDHLENWVLFFDGMEKVEDRLIDMEEVTSERFFVKIKEFLLSDRCLAMGFPHDDLSHFSTPLSGKKFLRKLEWMNLSQEVPCVECPFSKFPESFQDAYEKDIEPNPFYSALQEVFNQNYQVTLVSKSKHEQKKILSKLKQTQNCTHSITGQLLSSVIHIPNRLALISTNDLLRKPLFKRTSSSLTYSSPEDPISVFSPGEYVVHFSNGIGIYRGIERRSLASGHEGEFICLEYAGKSFLYVPIHQAHLITTYVNTRDKPPKLDLLGSNRWKRIRAQAEESVQVYAQDLVRLYAERQTYSCTPCPPDSEAVVTFEENVPFCPTTDQIKVIKEVKNDLCSNRIMDRLICGDVGFGKTEVAMRAAFKMVVDGKKQVAVLVPTTILALQQYETFQSRMEPFGLRLVHYSRLTKKNESSRFEQDIANGTVDIVIGTHRLLGKNLRFHNLGLIIVDEEQRFGVKAKEHLKLYSQNAHCLTLSATPIPRTFYMSLIGARELSIISTPPQERLPIHTCVMEKSDPCIKNAIKREFARGGGVYAIHNRIETLYAFANYLRNLVPQAKIGITHGKMPPENIEDVFHSFKKGEINLLISTTIIENGIDIPHANTIIIDQAHTFGLANLYQLKGRVGRWDKKAFAYFLIPPESQLTDESRHRIEALQMACKQGGGMKIAMQDLEIRGCGNILGTEQSGHVSTIGFHLYCRLLKKAIASAKGEQEVMVKDPNEVIIALETIDCEPGIPEEYIPELDLRLHFSHRIGECQSLDELDQLERDLIDRFGGPVLPKRLQWLFVVTKIKLLAATKNITAIRIAKIKGDPGHVLLKIERSYHELHKQLQQRISAPTEPEEYMQLVSHVL</sequence>
<dbReference type="Pfam" id="PF00270">
    <property type="entry name" value="DEAD"/>
    <property type="match status" value="1"/>
</dbReference>
<evidence type="ECO:0000256" key="9">
    <source>
        <dbReference type="HAMAP-Rule" id="MF_00969"/>
    </source>
</evidence>
<dbReference type="GO" id="GO:0005737">
    <property type="term" value="C:cytoplasm"/>
    <property type="evidence" value="ECO:0007669"/>
    <property type="project" value="UniProtKB-SubCell"/>
</dbReference>
<dbReference type="InterPro" id="IPR036101">
    <property type="entry name" value="CarD-like/TRCF_RID_sf"/>
</dbReference>
<organism evidence="12 13">
    <name type="scientific">Candidatus Similichlamydia laticola</name>
    <dbReference type="NCBI Taxonomy" id="2170265"/>
    <lineage>
        <taxon>Bacteria</taxon>
        <taxon>Pseudomonadati</taxon>
        <taxon>Chlamydiota</taxon>
        <taxon>Chlamydiia</taxon>
        <taxon>Parachlamydiales</taxon>
        <taxon>Candidatus Parilichlamydiaceae</taxon>
        <taxon>Candidatus Similichlamydia</taxon>
    </lineage>
</organism>
<dbReference type="Proteomes" id="UP000253816">
    <property type="component" value="Unassembled WGS sequence"/>
</dbReference>
<dbReference type="CDD" id="cd17991">
    <property type="entry name" value="DEXHc_TRCF"/>
    <property type="match status" value="1"/>
</dbReference>
<reference evidence="12 13" key="1">
    <citation type="submission" date="2018-07" db="EMBL/GenBank/DDBJ databases">
        <title>Comparative genomics of the Candidatus Parilichlamydiaceae reveals evidence of convergent evolution and genome reduction in the phylum Chlamydiae.</title>
        <authorList>
            <person name="Taylor-Brown A."/>
            <person name="Polkinghorne A."/>
        </authorList>
    </citation>
    <scope>NUCLEOTIDE SEQUENCE [LARGE SCALE GENOMIC DNA]</scope>
    <source>
        <strain evidence="12 13">Hat2</strain>
    </source>
</reference>
<dbReference type="Pfam" id="PF17757">
    <property type="entry name" value="UvrB_inter"/>
    <property type="match status" value="1"/>
</dbReference>
<dbReference type="InterPro" id="IPR003711">
    <property type="entry name" value="CarD-like/TRCF_RID"/>
</dbReference>
<comment type="subcellular location">
    <subcellularLocation>
        <location evidence="9">Cytoplasm</location>
    </subcellularLocation>
</comment>
<keyword evidence="13" id="KW-1185">Reference proteome</keyword>
<dbReference type="InterPro" id="IPR005118">
    <property type="entry name" value="TRCF_C"/>
</dbReference>
<dbReference type="GO" id="GO:0003678">
    <property type="term" value="F:DNA helicase activity"/>
    <property type="evidence" value="ECO:0007669"/>
    <property type="project" value="TreeGrafter"/>
</dbReference>
<evidence type="ECO:0000256" key="1">
    <source>
        <dbReference type="ARBA" id="ARBA00022490"/>
    </source>
</evidence>
<dbReference type="InterPro" id="IPR047112">
    <property type="entry name" value="RecG/Mfd"/>
</dbReference>
<evidence type="ECO:0000256" key="3">
    <source>
        <dbReference type="ARBA" id="ARBA00022763"/>
    </source>
</evidence>
<evidence type="ECO:0000256" key="2">
    <source>
        <dbReference type="ARBA" id="ARBA00022741"/>
    </source>
</evidence>
<comment type="similarity">
    <text evidence="9">In the C-terminal section; belongs to the helicase family. RecG subfamily.</text>
</comment>
<dbReference type="PANTHER" id="PTHR47964">
    <property type="entry name" value="ATP-DEPENDENT DNA HELICASE HOMOLOG RECG, CHLOROPLASTIC"/>
    <property type="match status" value="1"/>
</dbReference>
<dbReference type="HAMAP" id="MF_00969">
    <property type="entry name" value="TRCF"/>
    <property type="match status" value="1"/>
</dbReference>
<keyword evidence="3 9" id="KW-0227">DNA damage</keyword>
<dbReference type="SMART" id="SM00982">
    <property type="entry name" value="TRCF"/>
    <property type="match status" value="1"/>
</dbReference>
<keyword evidence="5" id="KW-0347">Helicase</keyword>
<dbReference type="Gene3D" id="3.90.1150.50">
    <property type="entry name" value="Transcription-repair-coupling factor, D7 domain"/>
    <property type="match status" value="1"/>
</dbReference>
<dbReference type="OrthoDB" id="9804325at2"/>
<name>A0A369KHV0_9BACT</name>
<evidence type="ECO:0000256" key="8">
    <source>
        <dbReference type="ARBA" id="ARBA00023204"/>
    </source>
</evidence>
<comment type="function">
    <text evidence="9">Couples transcription and DNA repair by recognizing RNA polymerase (RNAP) stalled at DNA lesions. Mediates ATP-dependent release of RNAP and its truncated transcript from the DNA, and recruitment of nucleotide excision repair machinery to the damaged site.</text>
</comment>
<dbReference type="PROSITE" id="PS51192">
    <property type="entry name" value="HELICASE_ATP_BIND_1"/>
    <property type="match status" value="1"/>
</dbReference>
<keyword evidence="6 9" id="KW-0067">ATP-binding</keyword>
<evidence type="ECO:0000313" key="12">
    <source>
        <dbReference type="EMBL" id="RDB31344.1"/>
    </source>
</evidence>
<dbReference type="Pfam" id="PF02559">
    <property type="entry name" value="CarD_TRCF_RID"/>
    <property type="match status" value="1"/>
</dbReference>
<dbReference type="EC" id="3.6.4.-" evidence="9"/>
<evidence type="ECO:0000256" key="5">
    <source>
        <dbReference type="ARBA" id="ARBA00022806"/>
    </source>
</evidence>
<dbReference type="Gene3D" id="2.40.10.170">
    <property type="match status" value="1"/>
</dbReference>
<dbReference type="GO" id="GO:0000716">
    <property type="term" value="P:transcription-coupled nucleotide-excision repair, DNA damage recognition"/>
    <property type="evidence" value="ECO:0007669"/>
    <property type="project" value="UniProtKB-UniRule"/>
</dbReference>
<keyword evidence="4 9" id="KW-0378">Hydrolase</keyword>
<gene>
    <name evidence="9" type="primary">mfd</name>
    <name evidence="12" type="ORF">HAT2_00552</name>
</gene>
<dbReference type="Gene3D" id="3.40.50.11180">
    <property type="match status" value="1"/>
</dbReference>
<evidence type="ECO:0000256" key="7">
    <source>
        <dbReference type="ARBA" id="ARBA00023125"/>
    </source>
</evidence>
<dbReference type="RefSeq" id="WP_114544488.1">
    <property type="nucleotide sequence ID" value="NZ_QQBG01000018.1"/>
</dbReference>
<dbReference type="PROSITE" id="PS51194">
    <property type="entry name" value="HELICASE_CTER"/>
    <property type="match status" value="1"/>
</dbReference>
<accession>A0A369KHV0</accession>
<dbReference type="SMART" id="SM00487">
    <property type="entry name" value="DEXDc"/>
    <property type="match status" value="1"/>
</dbReference>